<dbReference type="AlphaFoldDB" id="A0A964BSU5"/>
<comment type="caution">
    <text evidence="1">The sequence shown here is derived from an EMBL/GenBank/DDBJ whole genome shotgun (WGS) entry which is preliminary data.</text>
</comment>
<proteinExistence type="predicted"/>
<protein>
    <submittedName>
        <fullName evidence="1">Uncharacterized protein</fullName>
    </submittedName>
</protein>
<accession>A0A964BSU5</accession>
<evidence type="ECO:0000313" key="2">
    <source>
        <dbReference type="Proteomes" id="UP000729733"/>
    </source>
</evidence>
<reference evidence="1" key="1">
    <citation type="journal article" date="2021" name="Antonie Van Leeuwenhoek">
        <title>Draft genome and description of Waterburya agarophytonicola gen. nov. sp. nov. (Pleurocapsales, Cyanobacteria): a seaweed symbiont.</title>
        <authorList>
            <person name="Bonthond G."/>
            <person name="Shalygin S."/>
            <person name="Bayer T."/>
            <person name="Weinberger F."/>
        </authorList>
    </citation>
    <scope>NUCLEOTIDE SEQUENCE</scope>
    <source>
        <strain evidence="1">KI4</strain>
    </source>
</reference>
<name>A0A964BSU5_9CYAN</name>
<dbReference type="EMBL" id="JADWDC010000018">
    <property type="protein sequence ID" value="MCC0177200.1"/>
    <property type="molecule type" value="Genomic_DNA"/>
</dbReference>
<evidence type="ECO:0000313" key="1">
    <source>
        <dbReference type="EMBL" id="MCC0177200.1"/>
    </source>
</evidence>
<keyword evidence="2" id="KW-1185">Reference proteome</keyword>
<dbReference type="Proteomes" id="UP000729733">
    <property type="component" value="Unassembled WGS sequence"/>
</dbReference>
<gene>
    <name evidence="1" type="ORF">I4641_09445</name>
</gene>
<organism evidence="1 2">
    <name type="scientific">Waterburya agarophytonicola KI4</name>
    <dbReference type="NCBI Taxonomy" id="2874699"/>
    <lineage>
        <taxon>Bacteria</taxon>
        <taxon>Bacillati</taxon>
        <taxon>Cyanobacteriota</taxon>
        <taxon>Cyanophyceae</taxon>
        <taxon>Pleurocapsales</taxon>
        <taxon>Hyellaceae</taxon>
        <taxon>Waterburya</taxon>
        <taxon>Waterburya agarophytonicola</taxon>
    </lineage>
</organism>
<sequence length="126" mass="14883">MRSSAIYVADTRVTPFSNLLERCIQGTPEEQDRPMVVTGMVENSGSQGTTFSHILMLNILQPDRSWKFFLFGMNTGNSFDYRLINQFQKKSRKWLSLRFDKKWLRFNLIDDDIDVLEDFNRYRSSI</sequence>